<dbReference type="Proteomes" id="UP000033115">
    <property type="component" value="Chromosome"/>
</dbReference>
<name>A0A0E3JYD1_CLOSL</name>
<dbReference type="AlphaFoldDB" id="A0A0E3JYD1"/>
<evidence type="ECO:0000313" key="1">
    <source>
        <dbReference type="EMBL" id="AKA68762.1"/>
    </source>
</evidence>
<gene>
    <name evidence="1" type="ORF">CSCA_1637</name>
</gene>
<organism evidence="1 2">
    <name type="scientific">Clostridium scatologenes</name>
    <dbReference type="NCBI Taxonomy" id="1548"/>
    <lineage>
        <taxon>Bacteria</taxon>
        <taxon>Bacillati</taxon>
        <taxon>Bacillota</taxon>
        <taxon>Clostridia</taxon>
        <taxon>Eubacteriales</taxon>
        <taxon>Clostridiaceae</taxon>
        <taxon>Clostridium</taxon>
    </lineage>
</organism>
<evidence type="ECO:0000313" key="2">
    <source>
        <dbReference type="Proteomes" id="UP000033115"/>
    </source>
</evidence>
<proteinExistence type="predicted"/>
<protein>
    <submittedName>
        <fullName evidence="1">Uncharacterized protein</fullName>
    </submittedName>
</protein>
<keyword evidence="2" id="KW-1185">Reference proteome</keyword>
<sequence>MGIKKTCPYGFLQQDRSVGVMLLYRLYKINMGYMMLSNIRNKGK</sequence>
<dbReference type="HOGENOM" id="CLU_3214592_0_0_9"/>
<accession>A0A0E3JYD1</accession>
<dbReference type="KEGG" id="csq:CSCA_1637"/>
<reference evidence="1 2" key="1">
    <citation type="journal article" date="2015" name="J. Biotechnol.">
        <title>Complete genome sequence of a malodorant-producing acetogen, Clostridium scatologenes ATCC 25775(T).</title>
        <authorList>
            <person name="Zhu Z."/>
            <person name="Guo T."/>
            <person name="Zheng H."/>
            <person name="Song T."/>
            <person name="Ouyang P."/>
            <person name="Xie J."/>
        </authorList>
    </citation>
    <scope>NUCLEOTIDE SEQUENCE [LARGE SCALE GENOMIC DNA]</scope>
    <source>
        <strain evidence="1 2">ATCC 25775</strain>
    </source>
</reference>
<dbReference type="EMBL" id="CP009933">
    <property type="protein sequence ID" value="AKA68762.1"/>
    <property type="molecule type" value="Genomic_DNA"/>
</dbReference>